<dbReference type="AlphaFoldDB" id="A0A193BUR8"/>
<name>A0A193BUR8_AMYOR</name>
<sequence>MKCSHVLLKVDDLHQAVRDFRELGFTVDYASAERKARHAHIWFRTGPIVELLTTPPGASLMALPLNLAFGRGGGPRMTRWARAAEGFCDAAVLAGREELRRAGRVVDWKRTKPDGSTTKFAFTYPREDRAPFLVPPYEPPQHPEKVVHANGAEAVSRVIVDVASADSAAFDRLTAGGEFELRTADVTAIRAVELAGLKAELDPALLHGACFLPR</sequence>
<evidence type="ECO:0000313" key="3">
    <source>
        <dbReference type="Proteomes" id="UP000093695"/>
    </source>
</evidence>
<dbReference type="KEGG" id="aori:SD37_10125"/>
<dbReference type="InterPro" id="IPR029068">
    <property type="entry name" value="Glyas_Bleomycin-R_OHBP_Dase"/>
</dbReference>
<protein>
    <recommendedName>
        <fullName evidence="1">Glyoxalase-like domain-containing protein</fullName>
    </recommendedName>
</protein>
<dbReference type="Proteomes" id="UP000093695">
    <property type="component" value="Chromosome"/>
</dbReference>
<accession>A0A193BUR8</accession>
<evidence type="ECO:0000313" key="2">
    <source>
        <dbReference type="EMBL" id="ANN15962.1"/>
    </source>
</evidence>
<feature type="domain" description="Glyoxalase-like" evidence="1">
    <location>
        <begin position="5"/>
        <end position="169"/>
    </location>
</feature>
<proteinExistence type="predicted"/>
<dbReference type="Gene3D" id="3.10.180.10">
    <property type="entry name" value="2,3-Dihydroxybiphenyl 1,2-Dioxygenase, domain 1"/>
    <property type="match status" value="1"/>
</dbReference>
<keyword evidence="3" id="KW-1185">Reference proteome</keyword>
<dbReference type="InterPro" id="IPR025870">
    <property type="entry name" value="Glyoxalase-like_dom"/>
</dbReference>
<evidence type="ECO:0000259" key="1">
    <source>
        <dbReference type="Pfam" id="PF13468"/>
    </source>
</evidence>
<dbReference type="SUPFAM" id="SSF54593">
    <property type="entry name" value="Glyoxalase/Bleomycin resistance protein/Dihydroxybiphenyl dioxygenase"/>
    <property type="match status" value="1"/>
</dbReference>
<dbReference type="STRING" id="31958.SD37_10125"/>
<organism evidence="2 3">
    <name type="scientific">Amycolatopsis orientalis</name>
    <name type="common">Nocardia orientalis</name>
    <dbReference type="NCBI Taxonomy" id="31958"/>
    <lineage>
        <taxon>Bacteria</taxon>
        <taxon>Bacillati</taxon>
        <taxon>Actinomycetota</taxon>
        <taxon>Actinomycetes</taxon>
        <taxon>Pseudonocardiales</taxon>
        <taxon>Pseudonocardiaceae</taxon>
        <taxon>Amycolatopsis</taxon>
    </lineage>
</organism>
<reference evidence="2 3" key="1">
    <citation type="journal article" date="2015" name="Genome Announc.">
        <title>Draft Genome Sequence of Norvancomycin-Producing Strain Amycolatopsis orientalis CPCC200066.</title>
        <authorList>
            <person name="Lei X."/>
            <person name="Yuan F."/>
            <person name="Shi Y."/>
            <person name="Li X."/>
            <person name="Wang L."/>
            <person name="Hong B."/>
        </authorList>
    </citation>
    <scope>NUCLEOTIDE SEQUENCE [LARGE SCALE GENOMIC DNA]</scope>
    <source>
        <strain evidence="2 3">B-37</strain>
    </source>
</reference>
<gene>
    <name evidence="2" type="ORF">SD37_10125</name>
</gene>
<dbReference type="EMBL" id="CP016174">
    <property type="protein sequence ID" value="ANN15962.1"/>
    <property type="molecule type" value="Genomic_DNA"/>
</dbReference>
<dbReference type="Pfam" id="PF13468">
    <property type="entry name" value="Glyoxalase_3"/>
    <property type="match status" value="1"/>
</dbReference>
<dbReference type="RefSeq" id="WP_065912785.1">
    <property type="nucleotide sequence ID" value="NZ_CP016174.1"/>
</dbReference>